<dbReference type="InterPro" id="IPR052895">
    <property type="entry name" value="HetReg/Transcr_Mod"/>
</dbReference>
<proteinExistence type="predicted"/>
<keyword evidence="3" id="KW-1185">Reference proteome</keyword>
<dbReference type="PANTHER" id="PTHR24148">
    <property type="entry name" value="ANKYRIN REPEAT DOMAIN-CONTAINING PROTEIN 39 HOMOLOG-RELATED"/>
    <property type="match status" value="1"/>
</dbReference>
<dbReference type="Pfam" id="PF06985">
    <property type="entry name" value="HET"/>
    <property type="match status" value="1"/>
</dbReference>
<organism evidence="2 3">
    <name type="scientific">Fusarium torulosum</name>
    <dbReference type="NCBI Taxonomy" id="33205"/>
    <lineage>
        <taxon>Eukaryota</taxon>
        <taxon>Fungi</taxon>
        <taxon>Dikarya</taxon>
        <taxon>Ascomycota</taxon>
        <taxon>Pezizomycotina</taxon>
        <taxon>Sordariomycetes</taxon>
        <taxon>Hypocreomycetidae</taxon>
        <taxon>Hypocreales</taxon>
        <taxon>Nectriaceae</taxon>
        <taxon>Fusarium</taxon>
    </lineage>
</organism>
<dbReference type="InterPro" id="IPR010730">
    <property type="entry name" value="HET"/>
</dbReference>
<gene>
    <name evidence="2" type="ORF">FTOL_11177</name>
</gene>
<accession>A0AAE8MJF6</accession>
<name>A0AAE8MJF6_9HYPO</name>
<protein>
    <recommendedName>
        <fullName evidence="1">Heterokaryon incompatibility domain-containing protein</fullName>
    </recommendedName>
</protein>
<evidence type="ECO:0000259" key="1">
    <source>
        <dbReference type="Pfam" id="PF06985"/>
    </source>
</evidence>
<reference evidence="2" key="1">
    <citation type="submission" date="2018-03" db="EMBL/GenBank/DDBJ databases">
        <authorList>
            <person name="Guldener U."/>
        </authorList>
    </citation>
    <scope>NUCLEOTIDE SEQUENCE</scope>
</reference>
<dbReference type="AlphaFoldDB" id="A0AAE8MJF6"/>
<sequence length="154" mass="17100">MARYPFTPLPTGSIRLLRLSPVAANSSSIICGTLEVHDLQTSPPFIALSYEWGPPEANHPSLYLRGGTVPLHSNAAAALTTLRDHHNVTRIWIDMVCIGQENVPERTAQVQIMDAIYLRAAEVLIWLGQEDDLTEPKKQKLQSVEDHERFGSSC</sequence>
<evidence type="ECO:0000313" key="3">
    <source>
        <dbReference type="Proteomes" id="UP001187734"/>
    </source>
</evidence>
<feature type="domain" description="Heterokaryon incompatibility" evidence="1">
    <location>
        <begin position="45"/>
        <end position="146"/>
    </location>
</feature>
<evidence type="ECO:0000313" key="2">
    <source>
        <dbReference type="EMBL" id="SPJ85396.1"/>
    </source>
</evidence>
<dbReference type="PANTHER" id="PTHR24148:SF64">
    <property type="entry name" value="HETEROKARYON INCOMPATIBILITY DOMAIN-CONTAINING PROTEIN"/>
    <property type="match status" value="1"/>
</dbReference>
<dbReference type="Proteomes" id="UP001187734">
    <property type="component" value="Unassembled WGS sequence"/>
</dbReference>
<dbReference type="EMBL" id="ONZP01000466">
    <property type="protein sequence ID" value="SPJ85396.1"/>
    <property type="molecule type" value="Genomic_DNA"/>
</dbReference>
<comment type="caution">
    <text evidence="2">The sequence shown here is derived from an EMBL/GenBank/DDBJ whole genome shotgun (WGS) entry which is preliminary data.</text>
</comment>